<evidence type="ECO:0000313" key="1">
    <source>
        <dbReference type="EMBL" id="GBL73008.1"/>
    </source>
</evidence>
<comment type="caution">
    <text evidence="1">The sequence shown here is derived from an EMBL/GenBank/DDBJ whole genome shotgun (WGS) entry which is preliminary data.</text>
</comment>
<dbReference type="EMBL" id="BGPR01000002">
    <property type="protein sequence ID" value="GBL73008.1"/>
    <property type="molecule type" value="Genomic_DNA"/>
</dbReference>
<evidence type="ECO:0000313" key="2">
    <source>
        <dbReference type="Proteomes" id="UP000499080"/>
    </source>
</evidence>
<dbReference type="OrthoDB" id="6513537at2759"/>
<protein>
    <submittedName>
        <fullName evidence="1">Uncharacterized protein</fullName>
    </submittedName>
</protein>
<keyword evidence="2" id="KW-1185">Reference proteome</keyword>
<reference evidence="1 2" key="1">
    <citation type="journal article" date="2019" name="Sci. Rep.">
        <title>Orb-weaving spider Araneus ventricosus genome elucidates the spidroin gene catalogue.</title>
        <authorList>
            <person name="Kono N."/>
            <person name="Nakamura H."/>
            <person name="Ohtoshi R."/>
            <person name="Moran D.A.P."/>
            <person name="Shinohara A."/>
            <person name="Yoshida Y."/>
            <person name="Fujiwara M."/>
            <person name="Mori M."/>
            <person name="Tomita M."/>
            <person name="Arakawa K."/>
        </authorList>
    </citation>
    <scope>NUCLEOTIDE SEQUENCE [LARGE SCALE GENOMIC DNA]</scope>
</reference>
<accession>A0A4Y1ZZV2</accession>
<sequence length="98" mass="11073">MNLGLKRKFQWPFILASVLKPILTADFLEHYNLFVDVKRKKLLDGTSAVGLKKPISTDESMYVATVQGDSPYVKLVLKFSDITKPSQPKPSVHVRNNN</sequence>
<dbReference type="Proteomes" id="UP000499080">
    <property type="component" value="Unassembled WGS sequence"/>
</dbReference>
<proteinExistence type="predicted"/>
<dbReference type="AlphaFoldDB" id="A0A4Y1ZZV2"/>
<name>A0A4Y1ZZV2_ARAVE</name>
<organism evidence="1 2">
    <name type="scientific">Araneus ventricosus</name>
    <name type="common">Orbweaver spider</name>
    <name type="synonym">Epeira ventricosa</name>
    <dbReference type="NCBI Taxonomy" id="182803"/>
    <lineage>
        <taxon>Eukaryota</taxon>
        <taxon>Metazoa</taxon>
        <taxon>Ecdysozoa</taxon>
        <taxon>Arthropoda</taxon>
        <taxon>Chelicerata</taxon>
        <taxon>Arachnida</taxon>
        <taxon>Araneae</taxon>
        <taxon>Araneomorphae</taxon>
        <taxon>Entelegynae</taxon>
        <taxon>Araneoidea</taxon>
        <taxon>Araneidae</taxon>
        <taxon>Araneus</taxon>
    </lineage>
</organism>
<gene>
    <name evidence="1" type="ORF">AVEN_128176_1</name>
</gene>